<evidence type="ECO:0000313" key="2">
    <source>
        <dbReference type="EMBL" id="ADO99766.1"/>
    </source>
</evidence>
<sequence length="124" mass="13541">MAKIQPYKLVNPGVSSVTTPAISAAKVQTLALNRLGTTVGSLSSVVSDLGRISTLTVKSKEENEKAKRRSERREKDSSSETKQESAALKKEGANKNSLLGRKIKKVRRVFLERLKNSLVLLAGY</sequence>
<feature type="compositionally biased region" description="Basic and acidic residues" evidence="1">
    <location>
        <begin position="58"/>
        <end position="93"/>
    </location>
</feature>
<gene>
    <name evidence="2" type="ORF">Syn33_013</name>
</gene>
<dbReference type="EMBL" id="GU071108">
    <property type="protein sequence ID" value="ADO99766.1"/>
    <property type="molecule type" value="Genomic_DNA"/>
</dbReference>
<dbReference type="KEGG" id="vg:10328330"/>
<dbReference type="OrthoDB" id="28746at28883"/>
<feature type="region of interest" description="Disordered" evidence="1">
    <location>
        <begin position="57"/>
        <end position="93"/>
    </location>
</feature>
<reference evidence="2 3" key="1">
    <citation type="journal article" date="2010" name="Environ. Microbiol.">
        <title>Genomic analysis of oceanic cyanobacterial myoviruses compared with T4-like myoviruses from diverse hosts and environments.</title>
        <authorList>
            <person name="Sullivan M.B."/>
            <person name="Huang K.H."/>
            <person name="Ignacio-Espinoza J.C."/>
            <person name="Berlin A.M."/>
            <person name="Kelly L."/>
            <person name="Weigele P.R."/>
            <person name="DeFrancesco A.S."/>
            <person name="Kern S.E."/>
            <person name="Thompson L.R."/>
            <person name="Young S."/>
            <person name="Yandava C."/>
            <person name="Fu R."/>
            <person name="Krastins B."/>
            <person name="Chase M."/>
            <person name="Sarracino D."/>
            <person name="Osburne M.S."/>
            <person name="Henn M.R."/>
            <person name="Chisholm S.W."/>
        </authorList>
    </citation>
    <scope>NUCLEOTIDE SEQUENCE [LARGE SCALE GENOMIC DNA]</scope>
    <source>
        <strain evidence="2">Syn33</strain>
    </source>
</reference>
<evidence type="ECO:0000256" key="1">
    <source>
        <dbReference type="SAM" id="MobiDB-lite"/>
    </source>
</evidence>
<organism evidence="2 3">
    <name type="scientific">Prochlorococcus phage Syn33</name>
    <dbReference type="NCBI Taxonomy" id="444878"/>
    <lineage>
        <taxon>Viruses</taxon>
        <taxon>Duplodnaviria</taxon>
        <taxon>Heunggongvirae</taxon>
        <taxon>Uroviricota</taxon>
        <taxon>Caudoviricetes</taxon>
        <taxon>Pantevenvirales</taxon>
        <taxon>Kyanoviridae</taxon>
        <taxon>Brizovirus</taxon>
        <taxon>Brizovirus syn33</taxon>
    </lineage>
</organism>
<dbReference type="GeneID" id="10328330"/>
<keyword evidence="3" id="KW-1185">Reference proteome</keyword>
<proteinExistence type="predicted"/>
<protein>
    <submittedName>
        <fullName evidence="2">Uncharacterized protein</fullName>
    </submittedName>
</protein>
<evidence type="ECO:0000313" key="3">
    <source>
        <dbReference type="Proteomes" id="UP000006537"/>
    </source>
</evidence>
<dbReference type="RefSeq" id="YP_004323624.1">
    <property type="nucleotide sequence ID" value="NC_015285.1"/>
</dbReference>
<dbReference type="Proteomes" id="UP000006537">
    <property type="component" value="Segment"/>
</dbReference>
<accession>E3SQQ4</accession>
<name>E3SQQ4_9CAUD</name>